<evidence type="ECO:0008006" key="3">
    <source>
        <dbReference type="Google" id="ProtNLM"/>
    </source>
</evidence>
<protein>
    <recommendedName>
        <fullName evidence="3">Tetratricopeptide repeat protein</fullName>
    </recommendedName>
</protein>
<sequence>MKVFREAITYELSMGRIGQPATPLNNSGEVYKEIFREEDAERSWLRATSLPDGCEHVLPSLNLALIYIDELNLPAAKRAMDSFEACVAQYPLRNGEEHKALVALARGRIALHAGNIDESLNYLNDALEKRQWFGKIGSSLEDLEVALFISLGQAYAYKNHHLESTLSDSAFSYINLQKIKFFNWIKSAWYFRQARRILAEDLNDIEDLYIRNTDSLIEYPTFGELLSGYPPSMLTLKIKNLKSLDSREHANIYYNLYLAESYLENRLEDKGLQLLGLIVPKMRIPYDHLMYIHALMLSIRKTSPQNPDYSHIAQKILAISPGALRNYGLKLPVNIQSENVSLPESLMTKSPFFVEKARTLPYLVTLMSLDNGFKLSFKSQDPKVKDKTVTGSTLEEAINKLSDSVFSENME</sequence>
<name>A0A7X9IKS5_9DELT</name>
<accession>A0A7X9IKS5</accession>
<organism evidence="1 2">
    <name type="scientific">SAR324 cluster bacterium</name>
    <dbReference type="NCBI Taxonomy" id="2024889"/>
    <lineage>
        <taxon>Bacteria</taxon>
        <taxon>Deltaproteobacteria</taxon>
        <taxon>SAR324 cluster</taxon>
    </lineage>
</organism>
<dbReference type="Proteomes" id="UP000524246">
    <property type="component" value="Unassembled WGS sequence"/>
</dbReference>
<evidence type="ECO:0000313" key="2">
    <source>
        <dbReference type="Proteomes" id="UP000524246"/>
    </source>
</evidence>
<reference evidence="1 2" key="1">
    <citation type="journal article" date="2020" name="Biotechnol. Biofuels">
        <title>New insights from the biogas microbiome by comprehensive genome-resolved metagenomics of nearly 1600 species originating from multiple anaerobic digesters.</title>
        <authorList>
            <person name="Campanaro S."/>
            <person name="Treu L."/>
            <person name="Rodriguez-R L.M."/>
            <person name="Kovalovszki A."/>
            <person name="Ziels R.M."/>
            <person name="Maus I."/>
            <person name="Zhu X."/>
            <person name="Kougias P.G."/>
            <person name="Basile A."/>
            <person name="Luo G."/>
            <person name="Schluter A."/>
            <person name="Konstantinidis K.T."/>
            <person name="Angelidaki I."/>
        </authorList>
    </citation>
    <scope>NUCLEOTIDE SEQUENCE [LARGE SCALE GENOMIC DNA]</scope>
    <source>
        <strain evidence="1">AS27yjCOA_65</strain>
    </source>
</reference>
<dbReference type="EMBL" id="JAAZON010000436">
    <property type="protein sequence ID" value="NMC63419.1"/>
    <property type="molecule type" value="Genomic_DNA"/>
</dbReference>
<proteinExistence type="predicted"/>
<evidence type="ECO:0000313" key="1">
    <source>
        <dbReference type="EMBL" id="NMC63419.1"/>
    </source>
</evidence>
<gene>
    <name evidence="1" type="ORF">GYA55_09670</name>
</gene>
<comment type="caution">
    <text evidence="1">The sequence shown here is derived from an EMBL/GenBank/DDBJ whole genome shotgun (WGS) entry which is preliminary data.</text>
</comment>
<dbReference type="AlphaFoldDB" id="A0A7X9IKS5"/>